<feature type="domain" description="RRM" evidence="7">
    <location>
        <begin position="173"/>
        <end position="255"/>
    </location>
</feature>
<dbReference type="InterPro" id="IPR000504">
    <property type="entry name" value="RRM_dom"/>
</dbReference>
<dbReference type="NCBIfam" id="TIGR01648">
    <property type="entry name" value="hnRNP-R-Q"/>
    <property type="match status" value="1"/>
</dbReference>
<evidence type="ECO:0000313" key="10">
    <source>
        <dbReference type="Proteomes" id="UP001642483"/>
    </source>
</evidence>
<name>A0ABP0G1P7_CLALP</name>
<gene>
    <name evidence="9" type="ORF">CVLEPA_LOCUS15556</name>
</gene>
<dbReference type="Pfam" id="PF00076">
    <property type="entry name" value="RRM_1"/>
    <property type="match status" value="3"/>
</dbReference>
<dbReference type="Pfam" id="PF14709">
    <property type="entry name" value="DND1_DSRM"/>
    <property type="match status" value="1"/>
</dbReference>
<dbReference type="SMART" id="SM00360">
    <property type="entry name" value="RRM"/>
    <property type="match status" value="3"/>
</dbReference>
<dbReference type="InterPro" id="IPR014720">
    <property type="entry name" value="dsRBD_dom"/>
</dbReference>
<dbReference type="CDD" id="cd12249">
    <property type="entry name" value="RRM1_hnRNPR_like"/>
    <property type="match status" value="1"/>
</dbReference>
<keyword evidence="3" id="KW-0677">Repeat</keyword>
<dbReference type="SUPFAM" id="SSF54768">
    <property type="entry name" value="dsRNA-binding domain-like"/>
    <property type="match status" value="1"/>
</dbReference>
<dbReference type="Gene3D" id="3.30.70.330">
    <property type="match status" value="3"/>
</dbReference>
<evidence type="ECO:0000259" key="8">
    <source>
        <dbReference type="PROSITE" id="PS50137"/>
    </source>
</evidence>
<reference evidence="9 10" key="1">
    <citation type="submission" date="2024-02" db="EMBL/GenBank/DDBJ databases">
        <authorList>
            <person name="Daric V."/>
            <person name="Darras S."/>
        </authorList>
    </citation>
    <scope>NUCLEOTIDE SEQUENCE [LARGE SCALE GENOMIC DNA]</scope>
</reference>
<organism evidence="9 10">
    <name type="scientific">Clavelina lepadiformis</name>
    <name type="common">Light-bulb sea squirt</name>
    <name type="synonym">Ascidia lepadiformis</name>
    <dbReference type="NCBI Taxonomy" id="159417"/>
    <lineage>
        <taxon>Eukaryota</taxon>
        <taxon>Metazoa</taxon>
        <taxon>Chordata</taxon>
        <taxon>Tunicata</taxon>
        <taxon>Ascidiacea</taxon>
        <taxon>Aplousobranchia</taxon>
        <taxon>Clavelinidae</taxon>
        <taxon>Clavelina</taxon>
    </lineage>
</organism>
<evidence type="ECO:0000256" key="1">
    <source>
        <dbReference type="ARBA" id="ARBA00004496"/>
    </source>
</evidence>
<keyword evidence="4 5" id="KW-0694">RNA-binding</keyword>
<dbReference type="SUPFAM" id="SSF54928">
    <property type="entry name" value="RNA-binding domain, RBD"/>
    <property type="match status" value="2"/>
</dbReference>
<feature type="domain" description="RRM" evidence="7">
    <location>
        <begin position="93"/>
        <end position="171"/>
    </location>
</feature>
<comment type="subcellular location">
    <subcellularLocation>
        <location evidence="1">Cytoplasm</location>
    </subcellularLocation>
</comment>
<protein>
    <recommendedName>
        <fullName evidence="11">RNA-binding protein 46</fullName>
    </recommendedName>
</protein>
<keyword evidence="2" id="KW-0963">Cytoplasm</keyword>
<comment type="caution">
    <text evidence="9">The sequence shown here is derived from an EMBL/GenBank/DDBJ whole genome shotgun (WGS) entry which is preliminary data.</text>
</comment>
<evidence type="ECO:0000256" key="6">
    <source>
        <dbReference type="SAM" id="MobiDB-lite"/>
    </source>
</evidence>
<evidence type="ECO:0000313" key="9">
    <source>
        <dbReference type="EMBL" id="CAK8684584.1"/>
    </source>
</evidence>
<evidence type="ECO:0000256" key="3">
    <source>
        <dbReference type="ARBA" id="ARBA00022737"/>
    </source>
</evidence>
<accession>A0ABP0G1P7</accession>
<evidence type="ECO:0000256" key="4">
    <source>
        <dbReference type="ARBA" id="ARBA00022884"/>
    </source>
</evidence>
<proteinExistence type="predicted"/>
<dbReference type="Gene3D" id="3.30.160.20">
    <property type="match status" value="1"/>
</dbReference>
<evidence type="ECO:0008006" key="11">
    <source>
        <dbReference type="Google" id="ProtNLM"/>
    </source>
</evidence>
<evidence type="ECO:0000256" key="2">
    <source>
        <dbReference type="ARBA" id="ARBA00022490"/>
    </source>
</evidence>
<keyword evidence="10" id="KW-1185">Reference proteome</keyword>
<evidence type="ECO:0000256" key="5">
    <source>
        <dbReference type="PROSITE-ProRule" id="PRU00176"/>
    </source>
</evidence>
<dbReference type="InterPro" id="IPR006535">
    <property type="entry name" value="HnRNP_R/Q_splicing_fac"/>
</dbReference>
<dbReference type="InterPro" id="IPR012677">
    <property type="entry name" value="Nucleotide-bd_a/b_plait_sf"/>
</dbReference>
<feature type="domain" description="RRM" evidence="7">
    <location>
        <begin position="268"/>
        <end position="340"/>
    </location>
</feature>
<dbReference type="PROSITE" id="PS50137">
    <property type="entry name" value="DS_RBD"/>
    <property type="match status" value="1"/>
</dbReference>
<dbReference type="Proteomes" id="UP001642483">
    <property type="component" value="Unassembled WGS sequence"/>
</dbReference>
<dbReference type="PANTHER" id="PTHR21245">
    <property type="entry name" value="HETEROGENEOUS NUCLEAR RIBONUCLEOPROTEIN"/>
    <property type="match status" value="1"/>
</dbReference>
<dbReference type="InterPro" id="IPR035979">
    <property type="entry name" value="RBD_domain_sf"/>
</dbReference>
<dbReference type="EMBL" id="CAWYQH010000097">
    <property type="protein sequence ID" value="CAK8684584.1"/>
    <property type="molecule type" value="Genomic_DNA"/>
</dbReference>
<feature type="domain" description="DRBM" evidence="8">
    <location>
        <begin position="513"/>
        <end position="591"/>
    </location>
</feature>
<dbReference type="CDD" id="cd12251">
    <property type="entry name" value="RRM3_hnRNPR_like"/>
    <property type="match status" value="1"/>
</dbReference>
<sequence>MDVGKKRKLDLQDNVDLPPHKLPCQRTDDVIIEKMTIDEVTVDRAASSETAITDPTLIALTERTGYAITQENGQRKYGGPPPGWGDRPPPRGAEVFVGKIPRDVFEDELVPVFETAGKIYELRLMMDFDGKNRGYAFVMFYSKAEAKGAVKKLNNYEIRKGRLLGVCYSVDNCRLFVGGIPKTKKKDDIMAEMNKVTEGVVDVIVYPSASDKTKNRGFAFVEYDSHRAAAMARRKLIPGRIQLWGHPIAVDWAEPEQEVDDDIMGQVKVLYVRNLMLETSEDTLQNVFSQFHPGSVERVKKIRDYAFIHFSTRDACMEAMKKINLTKIDGAEVEVTLAKPVDKNDYNRMAKVGAKVLGQGNDIPQSLVQTPTLVNQNGMVVYPAGVYGSDIAYYPMGQYNLTQASRPIRGGQVRSERGRGSSNRGGTGRSYLGYSAGKATYGRYYSKNNQDRGSDVTTVPEVTQTPSEQAISMYKANTGVPAIAATATQAIPQYATPQITQNVVPAVFAPTRTSETILDDICQRYMWGSPSYQLLTTTGPDSRPLFLYKVSIPALANLFPHQPYFQPNKLCLSAEEAKSFAAEYALSQLALQADGSPAVVPMTTVIAPSAAGYQFAQPPPIQVRTSPVAAPHQYVPVTTPSPTVPMSFIDPTTMMQPITVMYQ</sequence>
<feature type="region of interest" description="Disordered" evidence="6">
    <location>
        <begin position="408"/>
        <end position="429"/>
    </location>
</feature>
<evidence type="ECO:0000259" key="7">
    <source>
        <dbReference type="PROSITE" id="PS50102"/>
    </source>
</evidence>
<dbReference type="PROSITE" id="PS50102">
    <property type="entry name" value="RRM"/>
    <property type="match status" value="3"/>
</dbReference>